<evidence type="ECO:0000256" key="4">
    <source>
        <dbReference type="ARBA" id="ARBA00010081"/>
    </source>
</evidence>
<evidence type="ECO:0000256" key="1">
    <source>
        <dbReference type="ARBA" id="ARBA00004123"/>
    </source>
</evidence>
<evidence type="ECO:0000313" key="14">
    <source>
        <dbReference type="Proteomes" id="UP000316079"/>
    </source>
</evidence>
<evidence type="ECO:0000256" key="2">
    <source>
        <dbReference type="ARBA" id="ARBA00004496"/>
    </source>
</evidence>
<dbReference type="InterPro" id="IPR012677">
    <property type="entry name" value="Nucleotide-bd_a/b_plait_sf"/>
</dbReference>
<evidence type="ECO:0000259" key="11">
    <source>
        <dbReference type="Pfam" id="PF07292"/>
    </source>
</evidence>
<evidence type="ECO:0000256" key="10">
    <source>
        <dbReference type="SAM" id="Coils"/>
    </source>
</evidence>
<dbReference type="GO" id="GO:0045087">
    <property type="term" value="P:innate immune response"/>
    <property type="evidence" value="ECO:0007669"/>
    <property type="project" value="UniProtKB-KW"/>
</dbReference>
<proteinExistence type="inferred from homology"/>
<dbReference type="GO" id="GO:0005737">
    <property type="term" value="C:cytoplasm"/>
    <property type="evidence" value="ECO:0007669"/>
    <property type="project" value="UniProtKB-SubCell"/>
</dbReference>
<keyword evidence="8" id="KW-0391">Immunity</keyword>
<dbReference type="GO" id="GO:0045088">
    <property type="term" value="P:regulation of innate immune response"/>
    <property type="evidence" value="ECO:0007669"/>
    <property type="project" value="UniProtKB-ARBA"/>
</dbReference>
<evidence type="ECO:0000256" key="6">
    <source>
        <dbReference type="ARBA" id="ARBA00022525"/>
    </source>
</evidence>
<evidence type="ECO:0000256" key="9">
    <source>
        <dbReference type="ARBA" id="ARBA00023242"/>
    </source>
</evidence>
<organism evidence="13 14">
    <name type="scientific">Danionella cerebrum</name>
    <dbReference type="NCBI Taxonomy" id="2873325"/>
    <lineage>
        <taxon>Eukaryota</taxon>
        <taxon>Metazoa</taxon>
        <taxon>Chordata</taxon>
        <taxon>Craniata</taxon>
        <taxon>Vertebrata</taxon>
        <taxon>Euteleostomi</taxon>
        <taxon>Actinopterygii</taxon>
        <taxon>Neopterygii</taxon>
        <taxon>Teleostei</taxon>
        <taxon>Ostariophysi</taxon>
        <taxon>Cypriniformes</taxon>
        <taxon>Danionidae</taxon>
        <taxon>Danioninae</taxon>
        <taxon>Danionella</taxon>
    </lineage>
</organism>
<dbReference type="EMBL" id="SRMA01026094">
    <property type="protein sequence ID" value="TRY87815.1"/>
    <property type="molecule type" value="Genomic_DNA"/>
</dbReference>
<keyword evidence="7" id="KW-0399">Innate immunity</keyword>
<evidence type="ECO:0000313" key="13">
    <source>
        <dbReference type="EMBL" id="TRY87815.1"/>
    </source>
</evidence>
<comment type="similarity">
    <text evidence="4">Belongs to the NMI family.</text>
</comment>
<evidence type="ECO:0000256" key="5">
    <source>
        <dbReference type="ARBA" id="ARBA00022490"/>
    </source>
</evidence>
<feature type="domain" description="NID" evidence="11">
    <location>
        <begin position="261"/>
        <end position="349"/>
    </location>
</feature>
<keyword evidence="5" id="KW-0963">Cytoplasm</keyword>
<dbReference type="STRING" id="623744.A0A553QD22"/>
<gene>
    <name evidence="13" type="ORF">DNTS_015718</name>
</gene>
<dbReference type="AlphaFoldDB" id="A0A553QD22"/>
<dbReference type="GO" id="GO:0005634">
    <property type="term" value="C:nucleus"/>
    <property type="evidence" value="ECO:0007669"/>
    <property type="project" value="UniProtKB-SubCell"/>
</dbReference>
<dbReference type="InterPro" id="IPR009938">
    <property type="entry name" value="Nmi/IFP35_N"/>
</dbReference>
<evidence type="ECO:0008006" key="15">
    <source>
        <dbReference type="Google" id="ProtNLM"/>
    </source>
</evidence>
<accession>A0A553QD22</accession>
<dbReference type="InterPro" id="IPR009909">
    <property type="entry name" value="Nmi/IFP35_dom"/>
</dbReference>
<evidence type="ECO:0000259" key="12">
    <source>
        <dbReference type="Pfam" id="PF07334"/>
    </source>
</evidence>
<evidence type="ECO:0000256" key="7">
    <source>
        <dbReference type="ARBA" id="ARBA00022588"/>
    </source>
</evidence>
<keyword evidence="9" id="KW-0539">Nucleus</keyword>
<keyword evidence="10" id="KW-0175">Coiled coil</keyword>
<dbReference type="Gene3D" id="3.30.70.330">
    <property type="match status" value="1"/>
</dbReference>
<dbReference type="PANTHER" id="PTHR15225:SF1">
    <property type="entry name" value="INTERFERON-INDUCED 35 KDA PROTEIN"/>
    <property type="match status" value="1"/>
</dbReference>
<dbReference type="FunFam" id="3.30.70.330:FF:000300">
    <property type="entry name" value="Interferon-induced protein 35"/>
    <property type="match status" value="1"/>
</dbReference>
<dbReference type="GO" id="GO:0005615">
    <property type="term" value="C:extracellular space"/>
    <property type="evidence" value="ECO:0007669"/>
    <property type="project" value="UniProtKB-ARBA"/>
</dbReference>
<name>A0A553QD22_9TELE</name>
<sequence length="374" mass="42507">MELVPDMSTEEMDNESLGYIENLTLEINKSKAQHEAIMKEQQIQKDGIRSNIDFAQKFRQRAEQVKKSNEQEIQKNAMKLQNEKKKCRSIEDKSSMLKKEILKIQEELQNLDSKNKTLKKQTEISTAVPERKVVYEGKTKVGAHDVSFDMNSRIVYPMQGGTTLITFEEEDVAQKILSMKEHLVSLGDCTIKVQAKPVHFLVPFNVEMETEVCPHRILVSNLPKDISEERTLDKLDIHFSKARNGGGEVLDKDMLHDSSTVVITFQEDNVAKHLSDKQDHEVDFGKQKYKVKVTPFLNGKIIDMKISNSTCSRTVLLTGIPDIMDKEDLQDNLEIHFQKTTNGGGEVESILYNPVGHSSLALFQQDTPEDSQNA</sequence>
<dbReference type="PANTHER" id="PTHR15225">
    <property type="entry name" value="INTERFERON-INDUCED PROTEIN 35/NMI N-MYC/STAT INTERACTING PROTEIN"/>
    <property type="match status" value="1"/>
</dbReference>
<protein>
    <recommendedName>
        <fullName evidence="15">RRM domain-containing protein</fullName>
    </recommendedName>
</protein>
<evidence type="ECO:0000256" key="3">
    <source>
        <dbReference type="ARBA" id="ARBA00004613"/>
    </source>
</evidence>
<dbReference type="OrthoDB" id="9936051at2759"/>
<dbReference type="Proteomes" id="UP000316079">
    <property type="component" value="Unassembled WGS sequence"/>
</dbReference>
<reference evidence="13 14" key="1">
    <citation type="journal article" date="2019" name="Sci. Data">
        <title>Hybrid genome assembly and annotation of Danionella translucida.</title>
        <authorList>
            <person name="Kadobianskyi M."/>
            <person name="Schulze L."/>
            <person name="Schuelke M."/>
            <person name="Judkewitz B."/>
        </authorList>
    </citation>
    <scope>NUCLEOTIDE SEQUENCE [LARGE SCALE GENOMIC DNA]</scope>
    <source>
        <strain evidence="13 14">Bolton</strain>
    </source>
</reference>
<comment type="caution">
    <text evidence="13">The sequence shown here is derived from an EMBL/GenBank/DDBJ whole genome shotgun (WGS) entry which is preliminary data.</text>
</comment>
<evidence type="ECO:0000256" key="8">
    <source>
        <dbReference type="ARBA" id="ARBA00022859"/>
    </source>
</evidence>
<feature type="domain" description="NID" evidence="11">
    <location>
        <begin position="164"/>
        <end position="249"/>
    </location>
</feature>
<dbReference type="Pfam" id="PF07334">
    <property type="entry name" value="IFP_35_N"/>
    <property type="match status" value="1"/>
</dbReference>
<feature type="coiled-coil region" evidence="10">
    <location>
        <begin position="20"/>
        <end position="121"/>
    </location>
</feature>
<dbReference type="Pfam" id="PF07292">
    <property type="entry name" value="NID"/>
    <property type="match status" value="2"/>
</dbReference>
<keyword evidence="6" id="KW-0964">Secreted</keyword>
<feature type="domain" description="Nmi/IFP 35" evidence="12">
    <location>
        <begin position="89"/>
        <end position="161"/>
    </location>
</feature>
<comment type="subcellular location">
    <subcellularLocation>
        <location evidence="2">Cytoplasm</location>
    </subcellularLocation>
    <subcellularLocation>
        <location evidence="1">Nucleus</location>
    </subcellularLocation>
    <subcellularLocation>
        <location evidence="3">Secreted</location>
    </subcellularLocation>
</comment>
<keyword evidence="14" id="KW-1185">Reference proteome</keyword>